<gene>
    <name evidence="2" type="ORF">IFM89_037946</name>
</gene>
<evidence type="ECO:0000313" key="3">
    <source>
        <dbReference type="Proteomes" id="UP000631114"/>
    </source>
</evidence>
<proteinExistence type="predicted"/>
<feature type="region of interest" description="Disordered" evidence="1">
    <location>
        <begin position="16"/>
        <end position="64"/>
    </location>
</feature>
<dbReference type="EMBL" id="JADFTS010000006">
    <property type="protein sequence ID" value="KAF9603812.1"/>
    <property type="molecule type" value="Genomic_DNA"/>
</dbReference>
<dbReference type="Proteomes" id="UP000631114">
    <property type="component" value="Unassembled WGS sequence"/>
</dbReference>
<feature type="compositionally biased region" description="Polar residues" evidence="1">
    <location>
        <begin position="21"/>
        <end position="32"/>
    </location>
</feature>
<reference evidence="2 3" key="1">
    <citation type="submission" date="2020-10" db="EMBL/GenBank/DDBJ databases">
        <title>The Coptis chinensis genome and diversification of protoberbering-type alkaloids.</title>
        <authorList>
            <person name="Wang B."/>
            <person name="Shu S."/>
            <person name="Song C."/>
            <person name="Liu Y."/>
        </authorList>
    </citation>
    <scope>NUCLEOTIDE SEQUENCE [LARGE SCALE GENOMIC DNA]</scope>
    <source>
        <strain evidence="2">HL-2020</strain>
        <tissue evidence="2">Leaf</tissue>
    </source>
</reference>
<protein>
    <submittedName>
        <fullName evidence="2">Uncharacterized protein</fullName>
    </submittedName>
</protein>
<feature type="compositionally biased region" description="Basic and acidic residues" evidence="1">
    <location>
        <begin position="39"/>
        <end position="52"/>
    </location>
</feature>
<keyword evidence="3" id="KW-1185">Reference proteome</keyword>
<name>A0A835HSV2_9MAGN</name>
<comment type="caution">
    <text evidence="2">The sequence shown here is derived from an EMBL/GenBank/DDBJ whole genome shotgun (WGS) entry which is preliminary data.</text>
</comment>
<organism evidence="2 3">
    <name type="scientific">Coptis chinensis</name>
    <dbReference type="NCBI Taxonomy" id="261450"/>
    <lineage>
        <taxon>Eukaryota</taxon>
        <taxon>Viridiplantae</taxon>
        <taxon>Streptophyta</taxon>
        <taxon>Embryophyta</taxon>
        <taxon>Tracheophyta</taxon>
        <taxon>Spermatophyta</taxon>
        <taxon>Magnoliopsida</taxon>
        <taxon>Ranunculales</taxon>
        <taxon>Ranunculaceae</taxon>
        <taxon>Coptidoideae</taxon>
        <taxon>Coptis</taxon>
    </lineage>
</organism>
<accession>A0A835HSV2</accession>
<evidence type="ECO:0000256" key="1">
    <source>
        <dbReference type="SAM" id="MobiDB-lite"/>
    </source>
</evidence>
<evidence type="ECO:0000313" key="2">
    <source>
        <dbReference type="EMBL" id="KAF9603812.1"/>
    </source>
</evidence>
<dbReference type="AlphaFoldDB" id="A0A835HSV2"/>
<sequence length="271" mass="29833">MMMCLIPVFQVAPKKLRSTDPHASNSTVSTVPTAPPKASADERGKEKVRAENVSRPPFSVTLRGRPLTSADSALQNSFVALSMFQSANLPLDLDYSQEDTLPSHRTSFCQSLEPMTLDALCIFQELNEALSENEKMVVELQGSATRPAADLKKRVAEKEKELYNCFISEISKLQTQYQHEALEYVEQIKKGRKVARVGRTSSIPKIAMGETSLATICHIVPEDLPLTPLVEPDSPMVDTQEEVVADSLNVTEKTIEEESTPGAVDDTLVVE</sequence>